<dbReference type="Proteomes" id="UP000053480">
    <property type="component" value="Unassembled WGS sequence"/>
</dbReference>
<reference evidence="1" key="1">
    <citation type="submission" date="2024-07" db="EMBL/GenBank/DDBJ databases">
        <title>Metagenome and Metagenome-Assembled Genomes of Archaea from a hot spring from the geothermal field of Los Azufres, Mexico.</title>
        <authorList>
            <person name="Marin-Paredes R."/>
            <person name="Martinez-Romero E."/>
            <person name="Servin-Garciduenas L.E."/>
        </authorList>
    </citation>
    <scope>NUCLEOTIDE SEQUENCE</scope>
    <source>
        <strain evidence="1">AZ1-454</strain>
    </source>
</reference>
<evidence type="ECO:0000313" key="1">
    <source>
        <dbReference type="EMBL" id="MEW9491163.1"/>
    </source>
</evidence>
<name>A0ACC6TN64_9CREN</name>
<protein>
    <submittedName>
        <fullName evidence="1">Uncharacterized protein</fullName>
    </submittedName>
</protein>
<proteinExistence type="predicted"/>
<accession>A0ACC6TN64</accession>
<gene>
    <name evidence="1" type="ORF">TQ35_0003035</name>
</gene>
<evidence type="ECO:0000313" key="2">
    <source>
        <dbReference type="Proteomes" id="UP000053480"/>
    </source>
</evidence>
<sequence>MLRPLIAIDLNSKIDYLKLHKFVEKLLKKFKVVDAVFIIDDKSILEIDSNKVFKVSDSYSLVEVVKELRGISEHRGNLDLRSLVKLKEELKRSVVVLVSDRKAKASDSLFFVFDGQRIRTLSGN</sequence>
<dbReference type="EMBL" id="JZWS03000002">
    <property type="protein sequence ID" value="MEW9491163.1"/>
    <property type="molecule type" value="Genomic_DNA"/>
</dbReference>
<comment type="caution">
    <text evidence="1">The sequence shown here is derived from an EMBL/GenBank/DDBJ whole genome shotgun (WGS) entry which is preliminary data.</text>
</comment>
<organism evidence="1 2">
    <name type="scientific">Candidatus Aramenus sulfurataquae</name>
    <dbReference type="NCBI Taxonomy" id="1326980"/>
    <lineage>
        <taxon>Archaea</taxon>
        <taxon>Thermoproteota</taxon>
        <taxon>Thermoprotei</taxon>
        <taxon>Sulfolobales</taxon>
        <taxon>Sulfolobaceae</taxon>
        <taxon>Candidatus Aramenus</taxon>
    </lineage>
</organism>